<dbReference type="RefSeq" id="WP_147868384.1">
    <property type="nucleotide sequence ID" value="NZ_CP036264.1"/>
</dbReference>
<feature type="chain" id="PRO_5022980741" evidence="1">
    <location>
        <begin position="42"/>
        <end position="351"/>
    </location>
</feature>
<dbReference type="AlphaFoldDB" id="A0A5B9MCX5"/>
<evidence type="ECO:0000313" key="2">
    <source>
        <dbReference type="EMBL" id="QEF98908.1"/>
    </source>
</evidence>
<dbReference type="EMBL" id="CP036264">
    <property type="protein sequence ID" value="QEF98908.1"/>
    <property type="molecule type" value="Genomic_DNA"/>
</dbReference>
<accession>A0A5B9MCX5</accession>
<dbReference type="Proteomes" id="UP000321353">
    <property type="component" value="Chromosome"/>
</dbReference>
<feature type="signal peptide" evidence="1">
    <location>
        <begin position="1"/>
        <end position="41"/>
    </location>
</feature>
<reference evidence="2 3" key="1">
    <citation type="submission" date="2019-02" db="EMBL/GenBank/DDBJ databases">
        <title>Planctomycetal bacteria perform biofilm scaping via a novel small molecule.</title>
        <authorList>
            <person name="Jeske O."/>
            <person name="Boedeker C."/>
            <person name="Wiegand S."/>
            <person name="Breitling P."/>
            <person name="Kallscheuer N."/>
            <person name="Jogler M."/>
            <person name="Rohde M."/>
            <person name="Petersen J."/>
            <person name="Medema M.H."/>
            <person name="Surup F."/>
            <person name="Jogler C."/>
        </authorList>
    </citation>
    <scope>NUCLEOTIDE SEQUENCE [LARGE SCALE GENOMIC DNA]</scope>
    <source>
        <strain evidence="2 3">Mal15</strain>
    </source>
</reference>
<sequence length="351" mass="40264" precursor="true">MTPERCLRLVWIQRIAFPAAMQFLSGLAAALFLATAPTARAQTALPIESPSFAGVIHDNESNRCRQGSGFSPLVLRDISDHNLFRDDAVGLNFEHIFNGAKDQHRISMFTPRQDPCELTRVDHRTYKLHWPSAGSQWGLQAEMVYDLSQPNQIDLHFSCTPTRDLFPQGYAAMMWASYINRALDRRIHFWGTEADRTGWVAFGGTVGDTLELGTVSCAGVDALPFEQGAQALNVNENPRKKFIAPFYYGVIDADRSSETDHDRLLYLMLFDQTDSIRFAMWNFFRNRQGEHDTHSPAWDWQYVIRDPIIGQRYGYRARVIVKPFSGREQVLKEYQRWARDLGKDLPEVKRE</sequence>
<proteinExistence type="predicted"/>
<evidence type="ECO:0000256" key="1">
    <source>
        <dbReference type="SAM" id="SignalP"/>
    </source>
</evidence>
<organism evidence="2 3">
    <name type="scientific">Stieleria maiorica</name>
    <dbReference type="NCBI Taxonomy" id="2795974"/>
    <lineage>
        <taxon>Bacteria</taxon>
        <taxon>Pseudomonadati</taxon>
        <taxon>Planctomycetota</taxon>
        <taxon>Planctomycetia</taxon>
        <taxon>Pirellulales</taxon>
        <taxon>Pirellulaceae</taxon>
        <taxon>Stieleria</taxon>
    </lineage>
</organism>
<evidence type="ECO:0000313" key="3">
    <source>
        <dbReference type="Proteomes" id="UP000321353"/>
    </source>
</evidence>
<name>A0A5B9MCX5_9BACT</name>
<gene>
    <name evidence="2" type="ORF">Mal15_29660</name>
</gene>
<keyword evidence="1" id="KW-0732">Signal</keyword>
<protein>
    <submittedName>
        <fullName evidence="2">Uncharacterized protein</fullName>
    </submittedName>
</protein>
<dbReference type="KEGG" id="smam:Mal15_29660"/>
<keyword evidence="3" id="KW-1185">Reference proteome</keyword>